<dbReference type="Gene3D" id="4.10.410.10">
    <property type="entry name" value="Pancreatic trypsin inhibitor Kunitz domain"/>
    <property type="match status" value="3"/>
</dbReference>
<keyword evidence="7 13" id="KW-0722">Serine protease inhibitor</keyword>
<keyword evidence="9" id="KW-1015">Disulfide bond</keyword>
<sequence>MARVCPLGLLLLPLLLKGNALSDATEAKPVNNAEVCLLPLDVGPCRALIPSYYYDRYTQSCRLFMYGGCEGNTNNFETLEDCKDACWRIEKVPKVCRLDINEERCGKSTEEYFFDLSTMTCEKYRSDGCQGNGNQFPDEATCLGFCRPKRRPSFCYSPKDGGLCSANVTRYYFNARNRECEAFTYTGCGGNDNNFVTVKDCQQACAKASKKDKKKKLPRGFLHRRRSLKIKKTEN</sequence>
<dbReference type="GO" id="GO:0007596">
    <property type="term" value="P:blood coagulation"/>
    <property type="evidence" value="ECO:0007669"/>
    <property type="project" value="UniProtKB-UniRule"/>
</dbReference>
<evidence type="ECO:0000256" key="13">
    <source>
        <dbReference type="PIRNR" id="PIRNR001620"/>
    </source>
</evidence>
<dbReference type="InterPro" id="IPR020901">
    <property type="entry name" value="Prtase_inh_Kunz-CS"/>
</dbReference>
<feature type="domain" description="BPTI/Kunitz inhibitor" evidence="14">
    <location>
        <begin position="155"/>
        <end position="205"/>
    </location>
</feature>
<accession>A0A7D5BWL2</accession>
<dbReference type="CDD" id="cd22616">
    <property type="entry name" value="Kunitz_TFPI2_1-like"/>
    <property type="match status" value="1"/>
</dbReference>
<keyword evidence="4 13" id="KW-0356">Hemostasis</keyword>
<evidence type="ECO:0000256" key="1">
    <source>
        <dbReference type="ARBA" id="ARBA00004613"/>
    </source>
</evidence>
<dbReference type="SMR" id="A0A7D5BWL2"/>
<evidence type="ECO:0000256" key="11">
    <source>
        <dbReference type="ARBA" id="ARBA00060238"/>
    </source>
</evidence>
<evidence type="ECO:0000256" key="3">
    <source>
        <dbReference type="ARBA" id="ARBA00022690"/>
    </source>
</evidence>
<name>A0A7D5BWL2_BLABR</name>
<keyword evidence="3 13" id="KW-0646">Protease inhibitor</keyword>
<organism evidence="15">
    <name type="scientific">Blarina brevicauda</name>
    <name type="common">Northern short-tailed shrew</name>
    <dbReference type="NCBI Taxonomy" id="9387"/>
    <lineage>
        <taxon>Eukaryota</taxon>
        <taxon>Metazoa</taxon>
        <taxon>Chordata</taxon>
        <taxon>Craniata</taxon>
        <taxon>Vertebrata</taxon>
        <taxon>Euteleostomi</taxon>
        <taxon>Mammalia</taxon>
        <taxon>Eutheria</taxon>
        <taxon>Laurasiatheria</taxon>
        <taxon>Eulipotyphla</taxon>
        <taxon>Soricidae</taxon>
        <taxon>Soricinae</taxon>
        <taxon>Blarina</taxon>
    </lineage>
</organism>
<dbReference type="InterPro" id="IPR002223">
    <property type="entry name" value="Kunitz_BPTI"/>
</dbReference>
<comment type="subunit">
    <text evidence="12">Finds in a complex with ABCB1, TFPI2 and PPP2R3C; leading to the dephosphorylation of ABCB1.</text>
</comment>
<protein>
    <recommendedName>
        <fullName evidence="13">Tissue factor pathway inhibitor</fullName>
    </recommendedName>
</protein>
<dbReference type="CDD" id="cd22615">
    <property type="entry name" value="Kunitz_TFPI1_TFPI2_3-like"/>
    <property type="match status" value="1"/>
</dbReference>
<evidence type="ECO:0000256" key="5">
    <source>
        <dbReference type="ARBA" id="ARBA00022729"/>
    </source>
</evidence>
<dbReference type="FunFam" id="4.10.410.10:FF:000004">
    <property type="entry name" value="Tissue factor pathway inhibitor"/>
    <property type="match status" value="1"/>
</dbReference>
<dbReference type="PIRSF" id="PIRSF001620">
    <property type="entry name" value="TFPI"/>
    <property type="match status" value="1"/>
</dbReference>
<dbReference type="SUPFAM" id="SSF57362">
    <property type="entry name" value="BPTI-like"/>
    <property type="match status" value="3"/>
</dbReference>
<evidence type="ECO:0000256" key="4">
    <source>
        <dbReference type="ARBA" id="ARBA00022696"/>
    </source>
</evidence>
<evidence type="ECO:0000256" key="12">
    <source>
        <dbReference type="ARBA" id="ARBA00065443"/>
    </source>
</evidence>
<dbReference type="FunFam" id="4.10.410.10:FF:000018">
    <property type="entry name" value="Tissue factor pathway inhibitor"/>
    <property type="match status" value="1"/>
</dbReference>
<evidence type="ECO:0000259" key="14">
    <source>
        <dbReference type="PROSITE" id="PS50279"/>
    </source>
</evidence>
<keyword evidence="2" id="KW-0964">Secreted</keyword>
<evidence type="ECO:0000256" key="6">
    <source>
        <dbReference type="ARBA" id="ARBA00022737"/>
    </source>
</evidence>
<keyword evidence="8 13" id="KW-0094">Blood coagulation</keyword>
<dbReference type="InterPro" id="IPR036880">
    <property type="entry name" value="Kunitz_BPTI_sf"/>
</dbReference>
<keyword evidence="10" id="KW-0325">Glycoprotein</keyword>
<dbReference type="EMBL" id="MT559767">
    <property type="protein sequence ID" value="QKV49749.1"/>
    <property type="molecule type" value="mRNA"/>
</dbReference>
<dbReference type="SMART" id="SM00131">
    <property type="entry name" value="KU"/>
    <property type="match status" value="3"/>
</dbReference>
<dbReference type="InterPro" id="IPR008296">
    <property type="entry name" value="TFPI-like"/>
</dbReference>
<dbReference type="PROSITE" id="PS00280">
    <property type="entry name" value="BPTI_KUNITZ_1"/>
    <property type="match status" value="2"/>
</dbReference>
<feature type="signal peptide" evidence="13">
    <location>
        <begin position="1"/>
        <end position="20"/>
    </location>
</feature>
<keyword evidence="6" id="KW-0677">Repeat</keyword>
<feature type="domain" description="BPTI/Kunitz inhibitor" evidence="14">
    <location>
        <begin position="36"/>
        <end position="86"/>
    </location>
</feature>
<evidence type="ECO:0000256" key="7">
    <source>
        <dbReference type="ARBA" id="ARBA00022900"/>
    </source>
</evidence>
<evidence type="ECO:0000313" key="15">
    <source>
        <dbReference type="EMBL" id="QKV49749.1"/>
    </source>
</evidence>
<evidence type="ECO:0000256" key="2">
    <source>
        <dbReference type="ARBA" id="ARBA00022525"/>
    </source>
</evidence>
<dbReference type="Pfam" id="PF00014">
    <property type="entry name" value="Kunitz_BPTI"/>
    <property type="match status" value="3"/>
</dbReference>
<evidence type="ECO:0000256" key="8">
    <source>
        <dbReference type="ARBA" id="ARBA00023084"/>
    </source>
</evidence>
<dbReference type="GO" id="GO:0004867">
    <property type="term" value="F:serine-type endopeptidase inhibitor activity"/>
    <property type="evidence" value="ECO:0007669"/>
    <property type="project" value="UniProtKB-UniRule"/>
</dbReference>
<dbReference type="PANTHER" id="PTHR10083:SF374">
    <property type="entry name" value="BPTI_KUNITZ INHIBITOR DOMAIN-CONTAINING PROTEIN"/>
    <property type="match status" value="1"/>
</dbReference>
<evidence type="ECO:0000256" key="9">
    <source>
        <dbReference type="ARBA" id="ARBA00023157"/>
    </source>
</evidence>
<feature type="domain" description="BPTI/Kunitz inhibitor" evidence="14">
    <location>
        <begin position="96"/>
        <end position="146"/>
    </location>
</feature>
<dbReference type="PRINTS" id="PR00759">
    <property type="entry name" value="BASICPTASE"/>
</dbReference>
<dbReference type="AlphaFoldDB" id="A0A7D5BWL2"/>
<feature type="chain" id="PRO_5028556578" description="Tissue factor pathway inhibitor" evidence="13">
    <location>
        <begin position="21"/>
        <end position="235"/>
    </location>
</feature>
<comment type="subcellular location">
    <subcellularLocation>
        <location evidence="1 13">Secreted</location>
    </subcellularLocation>
</comment>
<keyword evidence="5 13" id="KW-0732">Signal</keyword>
<evidence type="ECO:0000256" key="10">
    <source>
        <dbReference type="ARBA" id="ARBA00023180"/>
    </source>
</evidence>
<dbReference type="PANTHER" id="PTHR10083">
    <property type="entry name" value="KUNITZ-TYPE PROTEASE INHIBITOR-RELATED"/>
    <property type="match status" value="1"/>
</dbReference>
<dbReference type="GO" id="GO:0005615">
    <property type="term" value="C:extracellular space"/>
    <property type="evidence" value="ECO:0007669"/>
    <property type="project" value="TreeGrafter"/>
</dbReference>
<dbReference type="PROSITE" id="PS50279">
    <property type="entry name" value="BPTI_KUNITZ_2"/>
    <property type="match status" value="3"/>
</dbReference>
<dbReference type="InterPro" id="IPR050098">
    <property type="entry name" value="TFPI/VKTCI-like"/>
</dbReference>
<proteinExistence type="evidence at transcript level"/>
<comment type="function">
    <text evidence="11">May play a role in the regulation of plasmin-mediated matrix remodeling. Inhibits trypsin, plasmin, factor VIIa/tissue factor and weakly factor Xa. Has no effect on thrombin.</text>
</comment>
<reference evidence="15" key="1">
    <citation type="journal article" date="2020" name="Genome Biol. Evol.">
        <title>A Comprehensive Multi-Omic Approach Reveals a Relatively Simple Venom in a Diet Generalist, the Northern Short-Tailed Shrew, Blarina brevicauda.</title>
        <authorList>
            <person name="Hanf Z.R."/>
            <person name="Chavez A.S."/>
        </authorList>
    </citation>
    <scope>NUCLEOTIDE SEQUENCE</scope>
    <source>
        <tissue evidence="15">Submaxillary gland</tissue>
    </source>
</reference>
<dbReference type="FunFam" id="4.10.410.10:FF:000011">
    <property type="entry name" value="Tissue factor pathway inhibitor"/>
    <property type="match status" value="1"/>
</dbReference>